<proteinExistence type="predicted"/>
<dbReference type="PANTHER" id="PTHR44051">
    <property type="entry name" value="GLUTATHIONE S-TRANSFERASE-RELATED"/>
    <property type="match status" value="1"/>
</dbReference>
<dbReference type="Gene3D" id="3.40.30.10">
    <property type="entry name" value="Glutaredoxin"/>
    <property type="match status" value="1"/>
</dbReference>
<accession>A0AAW5VAI6</accession>
<dbReference type="InterPro" id="IPR036282">
    <property type="entry name" value="Glutathione-S-Trfase_C_sf"/>
</dbReference>
<evidence type="ECO:0000259" key="2">
    <source>
        <dbReference type="PROSITE" id="PS50405"/>
    </source>
</evidence>
<dbReference type="Pfam" id="PF13410">
    <property type="entry name" value="GST_C_2"/>
    <property type="match status" value="1"/>
</dbReference>
<comment type="caution">
    <text evidence="3">The sequence shown here is derived from an EMBL/GenBank/DDBJ whole genome shotgun (WGS) entry which is preliminary data.</text>
</comment>
<dbReference type="CDD" id="cd00570">
    <property type="entry name" value="GST_N_family"/>
    <property type="match status" value="1"/>
</dbReference>
<sequence>MDNNSPKNLLLYYHPLASFCHKVLIAMYENGTEFEPRFVDLSEEESRSELFAYWPVGKIPLLRDRMQNQIIPETSVIIEYICEYYPGSANLLPSVPQKAIEVRLWDRFFDLYISESVQKIVLDRIRLEGQKDPFGVERAYERLSVAYGMLEKQLDAINYIVSDTFTMADCAAVPALFYADTLLSFQKDYPKLTNYFERLLEKSSVKRTLDEAEPFFYMYPFFDQIPKRFLKEKK</sequence>
<dbReference type="PROSITE" id="PS50404">
    <property type="entry name" value="GST_NTER"/>
    <property type="match status" value="1"/>
</dbReference>
<dbReference type="CDD" id="cd00299">
    <property type="entry name" value="GST_C_family"/>
    <property type="match status" value="1"/>
</dbReference>
<dbReference type="Pfam" id="PF13417">
    <property type="entry name" value="GST_N_3"/>
    <property type="match status" value="1"/>
</dbReference>
<dbReference type="PROSITE" id="PS50405">
    <property type="entry name" value="GST_CTER"/>
    <property type="match status" value="1"/>
</dbReference>
<dbReference type="SFLD" id="SFLDG00358">
    <property type="entry name" value="Main_(cytGST)"/>
    <property type="match status" value="1"/>
</dbReference>
<feature type="domain" description="GST C-terminal" evidence="2">
    <location>
        <begin position="95"/>
        <end position="221"/>
    </location>
</feature>
<dbReference type="InterPro" id="IPR010987">
    <property type="entry name" value="Glutathione-S-Trfase_C-like"/>
</dbReference>
<dbReference type="SUPFAM" id="SSF47616">
    <property type="entry name" value="GST C-terminal domain-like"/>
    <property type="match status" value="1"/>
</dbReference>
<feature type="domain" description="GST N-terminal" evidence="1">
    <location>
        <begin position="7"/>
        <end position="89"/>
    </location>
</feature>
<dbReference type="AlphaFoldDB" id="A0AAW5VAI6"/>
<dbReference type="EMBL" id="JAMQQD010000002">
    <property type="protein sequence ID" value="MCW7515293.1"/>
    <property type="molecule type" value="Genomic_DNA"/>
</dbReference>
<dbReference type="InterPro" id="IPR040079">
    <property type="entry name" value="Glutathione_S-Trfase"/>
</dbReference>
<dbReference type="PANTHER" id="PTHR44051:SF8">
    <property type="entry name" value="GLUTATHIONE S-TRANSFERASE GSTA"/>
    <property type="match status" value="1"/>
</dbReference>
<gene>
    <name evidence="3" type="ORF">ND810_09010</name>
</gene>
<evidence type="ECO:0000313" key="4">
    <source>
        <dbReference type="Proteomes" id="UP001209694"/>
    </source>
</evidence>
<dbReference type="SFLD" id="SFLDS00019">
    <property type="entry name" value="Glutathione_Transferase_(cytos"/>
    <property type="match status" value="1"/>
</dbReference>
<dbReference type="SUPFAM" id="SSF52833">
    <property type="entry name" value="Thioredoxin-like"/>
    <property type="match status" value="1"/>
</dbReference>
<dbReference type="InterPro" id="IPR036249">
    <property type="entry name" value="Thioredoxin-like_sf"/>
</dbReference>
<protein>
    <submittedName>
        <fullName evidence="3">Glutathione S-transferase family protein</fullName>
    </submittedName>
</protein>
<organism evidence="3 4">
    <name type="scientific">Leptospira levettii</name>
    <dbReference type="NCBI Taxonomy" id="2023178"/>
    <lineage>
        <taxon>Bacteria</taxon>
        <taxon>Pseudomonadati</taxon>
        <taxon>Spirochaetota</taxon>
        <taxon>Spirochaetia</taxon>
        <taxon>Leptospirales</taxon>
        <taxon>Leptospiraceae</taxon>
        <taxon>Leptospira</taxon>
    </lineage>
</organism>
<dbReference type="RefSeq" id="WP_265355344.1">
    <property type="nucleotide sequence ID" value="NZ_JAMQPS010000001.1"/>
</dbReference>
<dbReference type="InterPro" id="IPR004045">
    <property type="entry name" value="Glutathione_S-Trfase_N"/>
</dbReference>
<dbReference type="Proteomes" id="UP001209694">
    <property type="component" value="Unassembled WGS sequence"/>
</dbReference>
<evidence type="ECO:0000259" key="1">
    <source>
        <dbReference type="PROSITE" id="PS50404"/>
    </source>
</evidence>
<name>A0AAW5VAI6_9LEPT</name>
<dbReference type="Gene3D" id="1.20.1050.10">
    <property type="match status" value="1"/>
</dbReference>
<reference evidence="3" key="1">
    <citation type="submission" date="2022-06" db="EMBL/GenBank/DDBJ databases">
        <title>Leptospira isolates from biofilms formed at urban environments.</title>
        <authorList>
            <person name="Ribeiro P.S."/>
            <person name="Sousa T."/>
            <person name="Carvalho N."/>
            <person name="Aburjaile F."/>
            <person name="Neves F."/>
            <person name="Oliveira D."/>
            <person name="Blanco L."/>
            <person name="Lima J."/>
            <person name="Costa F."/>
            <person name="Brenig B."/>
            <person name="Soares S."/>
            <person name="Ramos R."/>
            <person name="Goes-Neto A."/>
            <person name="Matiuzzi M."/>
            <person name="Azevedo V."/>
            <person name="Ristow P."/>
        </authorList>
    </citation>
    <scope>NUCLEOTIDE SEQUENCE</scope>
    <source>
        <strain evidence="3">VSF7</strain>
    </source>
</reference>
<evidence type="ECO:0000313" key="3">
    <source>
        <dbReference type="EMBL" id="MCW7515293.1"/>
    </source>
</evidence>